<evidence type="ECO:0000313" key="4">
    <source>
        <dbReference type="EMBL" id="EEN54272.1"/>
    </source>
</evidence>
<organism>
    <name type="scientific">Branchiostoma floridae</name>
    <name type="common">Florida lancelet</name>
    <name type="synonym">Amphioxus</name>
    <dbReference type="NCBI Taxonomy" id="7739"/>
    <lineage>
        <taxon>Eukaryota</taxon>
        <taxon>Metazoa</taxon>
        <taxon>Chordata</taxon>
        <taxon>Cephalochordata</taxon>
        <taxon>Leptocardii</taxon>
        <taxon>Amphioxiformes</taxon>
        <taxon>Branchiostomatidae</taxon>
        <taxon>Branchiostoma</taxon>
    </lineage>
</organism>
<proteinExistence type="predicted"/>
<keyword evidence="2" id="KW-0472">Membrane</keyword>
<feature type="transmembrane region" description="Helical" evidence="2">
    <location>
        <begin position="32"/>
        <end position="57"/>
    </location>
</feature>
<evidence type="ECO:0000256" key="2">
    <source>
        <dbReference type="SAM" id="Phobius"/>
    </source>
</evidence>
<gene>
    <name evidence="4" type="ORF">BRAFLDRAFT_69592</name>
</gene>
<dbReference type="AlphaFoldDB" id="C3YZK1"/>
<keyword evidence="1" id="KW-0175">Coiled coil</keyword>
<feature type="signal peptide" evidence="3">
    <location>
        <begin position="1"/>
        <end position="22"/>
    </location>
</feature>
<keyword evidence="2" id="KW-0812">Transmembrane</keyword>
<evidence type="ECO:0000256" key="1">
    <source>
        <dbReference type="SAM" id="Coils"/>
    </source>
</evidence>
<evidence type="ECO:0000256" key="3">
    <source>
        <dbReference type="SAM" id="SignalP"/>
    </source>
</evidence>
<protein>
    <submittedName>
        <fullName evidence="4">Uncharacterized protein</fullName>
    </submittedName>
</protein>
<sequence>MDITSLICVSLYVVMVAAAGSAQFPYAEPSVAAVWGLTVVMVASSVVLITVPVVRYFKRAQRELEAKLMVQLKETSKSVRAGRKDRRRYKRLQKEMENLEEMRQKVEEEMTRVEAEQKKIPQSYAEREIALKQWMEEELKHSVSVAVTKALREEHLDIEKRIQNSINDMYLKRKEEVREGSLNKIDCQKTELQKMSEQFSNLKSHVETLCEIFGHYNMLVRQTIRKMCGYNRQVRSLKDNLRQSIHFQTISGDGSFLFNGTRRRHIHERWLIEEAVGTPSGERVQQKERDALTQVREMITSMKKRNSDVRKMVVNLREEREHLSKIRIVAQNSLACTNNTGKEQQDQTSELPMIF</sequence>
<dbReference type="EMBL" id="GG666566">
    <property type="protein sequence ID" value="EEN54272.1"/>
    <property type="molecule type" value="Genomic_DNA"/>
</dbReference>
<reference evidence="4" key="1">
    <citation type="journal article" date="2008" name="Nature">
        <title>The amphioxus genome and the evolution of the chordate karyotype.</title>
        <authorList>
            <consortium name="US DOE Joint Genome Institute (JGI-PGF)"/>
            <person name="Putnam N.H."/>
            <person name="Butts T."/>
            <person name="Ferrier D.E.K."/>
            <person name="Furlong R.F."/>
            <person name="Hellsten U."/>
            <person name="Kawashima T."/>
            <person name="Robinson-Rechavi M."/>
            <person name="Shoguchi E."/>
            <person name="Terry A."/>
            <person name="Yu J.-K."/>
            <person name="Benito-Gutierrez E.L."/>
            <person name="Dubchak I."/>
            <person name="Garcia-Fernandez J."/>
            <person name="Gibson-Brown J.J."/>
            <person name="Grigoriev I.V."/>
            <person name="Horton A.C."/>
            <person name="de Jong P.J."/>
            <person name="Jurka J."/>
            <person name="Kapitonov V.V."/>
            <person name="Kohara Y."/>
            <person name="Kuroki Y."/>
            <person name="Lindquist E."/>
            <person name="Lucas S."/>
            <person name="Osoegawa K."/>
            <person name="Pennacchio L.A."/>
            <person name="Salamov A.A."/>
            <person name="Satou Y."/>
            <person name="Sauka-Spengler T."/>
            <person name="Schmutz J."/>
            <person name="Shin-I T."/>
            <person name="Toyoda A."/>
            <person name="Bronner-Fraser M."/>
            <person name="Fujiyama A."/>
            <person name="Holland L.Z."/>
            <person name="Holland P.W.H."/>
            <person name="Satoh N."/>
            <person name="Rokhsar D.S."/>
        </authorList>
    </citation>
    <scope>NUCLEOTIDE SEQUENCE [LARGE SCALE GENOMIC DNA]</scope>
    <source>
        <strain evidence="4">S238N-H82</strain>
        <tissue evidence="4">Testes</tissue>
    </source>
</reference>
<feature type="chain" id="PRO_5002936152" evidence="3">
    <location>
        <begin position="23"/>
        <end position="355"/>
    </location>
</feature>
<keyword evidence="2" id="KW-1133">Transmembrane helix</keyword>
<dbReference type="InParanoid" id="C3YZK1"/>
<name>C3YZK1_BRAFL</name>
<feature type="coiled-coil region" evidence="1">
    <location>
        <begin position="82"/>
        <end position="119"/>
    </location>
</feature>
<accession>C3YZK1</accession>
<keyword evidence="3" id="KW-0732">Signal</keyword>